<sequence>TDTEADIEEIIKINTKEIIEVNQETGKRNHIEQNFKKIVKKGLIESNHKAY</sequence>
<comment type="caution">
    <text evidence="1">The sequence shown here is derived from an EMBL/GenBank/DDBJ whole genome shotgun (WGS) entry which is preliminary data.</text>
</comment>
<dbReference type="EMBL" id="CAJVQA010003781">
    <property type="protein sequence ID" value="CAG8583083.1"/>
    <property type="molecule type" value="Genomic_DNA"/>
</dbReference>
<dbReference type="Proteomes" id="UP000789759">
    <property type="component" value="Unassembled WGS sequence"/>
</dbReference>
<name>A0A9N9C1B2_9GLOM</name>
<proteinExistence type="predicted"/>
<protein>
    <submittedName>
        <fullName evidence="1">2865_t:CDS:1</fullName>
    </submittedName>
</protein>
<keyword evidence="2" id="KW-1185">Reference proteome</keyword>
<accession>A0A9N9C1B2</accession>
<feature type="non-terminal residue" evidence="1">
    <location>
        <position position="1"/>
    </location>
</feature>
<evidence type="ECO:0000313" key="1">
    <source>
        <dbReference type="EMBL" id="CAG8583083.1"/>
    </source>
</evidence>
<evidence type="ECO:0000313" key="2">
    <source>
        <dbReference type="Proteomes" id="UP000789759"/>
    </source>
</evidence>
<organism evidence="1 2">
    <name type="scientific">Cetraspora pellucida</name>
    <dbReference type="NCBI Taxonomy" id="1433469"/>
    <lineage>
        <taxon>Eukaryota</taxon>
        <taxon>Fungi</taxon>
        <taxon>Fungi incertae sedis</taxon>
        <taxon>Mucoromycota</taxon>
        <taxon>Glomeromycotina</taxon>
        <taxon>Glomeromycetes</taxon>
        <taxon>Diversisporales</taxon>
        <taxon>Gigasporaceae</taxon>
        <taxon>Cetraspora</taxon>
    </lineage>
</organism>
<dbReference type="AlphaFoldDB" id="A0A9N9C1B2"/>
<gene>
    <name evidence="1" type="ORF">CPELLU_LOCUS6184</name>
</gene>
<reference evidence="1" key="1">
    <citation type="submission" date="2021-06" db="EMBL/GenBank/DDBJ databases">
        <authorList>
            <person name="Kallberg Y."/>
            <person name="Tangrot J."/>
            <person name="Rosling A."/>
        </authorList>
    </citation>
    <scope>NUCLEOTIDE SEQUENCE</scope>
    <source>
        <strain evidence="1">FL966</strain>
    </source>
</reference>